<comment type="caution">
    <text evidence="2">The sequence shown here is derived from an EMBL/GenBank/DDBJ whole genome shotgun (WGS) entry which is preliminary data.</text>
</comment>
<keyword evidence="3" id="KW-1185">Reference proteome</keyword>
<dbReference type="RefSeq" id="WP_343996668.1">
    <property type="nucleotide sequence ID" value="NZ_BAAALG010000017.1"/>
</dbReference>
<dbReference type="EMBL" id="BAAALG010000017">
    <property type="protein sequence ID" value="GAA1113734.1"/>
    <property type="molecule type" value="Genomic_DNA"/>
</dbReference>
<sequence>MPITYAALAARLGAEIEIETSAGPRTLRVVEAVANPDGHPGGSLLFTGPEGEELGQDSYPAQVGDQKDLLFLVPIGPRDGVLTYQAIFG</sequence>
<dbReference type="Proteomes" id="UP001501581">
    <property type="component" value="Unassembled WGS sequence"/>
</dbReference>
<reference evidence="2 3" key="1">
    <citation type="journal article" date="2019" name="Int. J. Syst. Evol. Microbiol.">
        <title>The Global Catalogue of Microorganisms (GCM) 10K type strain sequencing project: providing services to taxonomists for standard genome sequencing and annotation.</title>
        <authorList>
            <consortium name="The Broad Institute Genomics Platform"/>
            <consortium name="The Broad Institute Genome Sequencing Center for Infectious Disease"/>
            <person name="Wu L."/>
            <person name="Ma J."/>
        </authorList>
    </citation>
    <scope>NUCLEOTIDE SEQUENCE [LARGE SCALE GENOMIC DNA]</scope>
    <source>
        <strain evidence="2 3">JCM 13008</strain>
    </source>
</reference>
<proteinExistence type="predicted"/>
<evidence type="ECO:0000313" key="3">
    <source>
        <dbReference type="Proteomes" id="UP001501581"/>
    </source>
</evidence>
<feature type="domain" description="DUF6916" evidence="1">
    <location>
        <begin position="4"/>
        <end position="88"/>
    </location>
</feature>
<dbReference type="Pfam" id="PF21880">
    <property type="entry name" value="DUF6916"/>
    <property type="match status" value="1"/>
</dbReference>
<name>A0ABN1U3M1_9ACTN</name>
<gene>
    <name evidence="2" type="ORF">GCM10009668_39820</name>
</gene>
<evidence type="ECO:0000313" key="2">
    <source>
        <dbReference type="EMBL" id="GAA1113734.1"/>
    </source>
</evidence>
<protein>
    <recommendedName>
        <fullName evidence="1">DUF6916 domain-containing protein</fullName>
    </recommendedName>
</protein>
<organism evidence="2 3">
    <name type="scientific">Nocardioides dubius</name>
    <dbReference type="NCBI Taxonomy" id="317019"/>
    <lineage>
        <taxon>Bacteria</taxon>
        <taxon>Bacillati</taxon>
        <taxon>Actinomycetota</taxon>
        <taxon>Actinomycetes</taxon>
        <taxon>Propionibacteriales</taxon>
        <taxon>Nocardioidaceae</taxon>
        <taxon>Nocardioides</taxon>
    </lineage>
</organism>
<evidence type="ECO:0000259" key="1">
    <source>
        <dbReference type="Pfam" id="PF21880"/>
    </source>
</evidence>
<dbReference type="InterPro" id="IPR054209">
    <property type="entry name" value="DUF6916"/>
</dbReference>
<accession>A0ABN1U3M1</accession>